<comment type="caution">
    <text evidence="1">The sequence shown here is derived from an EMBL/GenBank/DDBJ whole genome shotgun (WGS) entry which is preliminary data.</text>
</comment>
<dbReference type="RefSeq" id="WP_173811777.1">
    <property type="nucleotide sequence ID" value="NZ_JABSNP010000024.1"/>
</dbReference>
<keyword evidence="1" id="KW-0378">Hydrolase</keyword>
<sequence>MRIISKALLREFWERYPSAALPLQAWYKETAAATWPTPNDVKAQHRNSSIIANSRVVFNIKGNDFRLIVAINYAAAIVHIRFVGTHAEYDKIDAATI</sequence>
<reference evidence="1 2" key="1">
    <citation type="submission" date="2020-05" db="EMBL/GenBank/DDBJ databases">
        <title>Genomic Encyclopedia of Type Strains, Phase IV (KMG-V): Genome sequencing to study the core and pangenomes of soil and plant-associated prokaryotes.</title>
        <authorList>
            <person name="Whitman W."/>
        </authorList>
    </citation>
    <scope>NUCLEOTIDE SEQUENCE [LARGE SCALE GENOMIC DNA]</scope>
    <source>
        <strain evidence="1 2">9A</strain>
    </source>
</reference>
<dbReference type="Pfam" id="PF09907">
    <property type="entry name" value="HigB_toxin"/>
    <property type="match status" value="1"/>
</dbReference>
<organism evidence="1 2">
    <name type="scientific">Hymenobacter caeli</name>
    <dbReference type="NCBI Taxonomy" id="2735894"/>
    <lineage>
        <taxon>Bacteria</taxon>
        <taxon>Pseudomonadati</taxon>
        <taxon>Bacteroidota</taxon>
        <taxon>Cytophagia</taxon>
        <taxon>Cytophagales</taxon>
        <taxon>Hymenobacteraceae</taxon>
        <taxon>Hymenobacter</taxon>
    </lineage>
</organism>
<dbReference type="GO" id="GO:0016787">
    <property type="term" value="F:hydrolase activity"/>
    <property type="evidence" value="ECO:0007669"/>
    <property type="project" value="UniProtKB-KW"/>
</dbReference>
<dbReference type="Proteomes" id="UP000779507">
    <property type="component" value="Unassembled WGS sequence"/>
</dbReference>
<gene>
    <name evidence="1" type="ORF">HNP98_003862</name>
</gene>
<dbReference type="EMBL" id="JABSNP010000024">
    <property type="protein sequence ID" value="NRT21017.1"/>
    <property type="molecule type" value="Genomic_DNA"/>
</dbReference>
<dbReference type="InterPro" id="IPR018669">
    <property type="entry name" value="Toxin_HigB"/>
</dbReference>
<dbReference type="EC" id="3.1.-.-" evidence="1"/>
<proteinExistence type="predicted"/>
<evidence type="ECO:0000313" key="1">
    <source>
        <dbReference type="EMBL" id="NRT21017.1"/>
    </source>
</evidence>
<protein>
    <submittedName>
        <fullName evidence="1">mRNA interferase HigB</fullName>
        <ecNumber evidence="1">3.1.-.-</ecNumber>
    </submittedName>
</protein>
<keyword evidence="2" id="KW-1185">Reference proteome</keyword>
<evidence type="ECO:0000313" key="2">
    <source>
        <dbReference type="Proteomes" id="UP000779507"/>
    </source>
</evidence>
<name>A0ABX2FX92_9BACT</name>
<accession>A0ABX2FX92</accession>